<proteinExistence type="predicted"/>
<protein>
    <submittedName>
        <fullName evidence="5">Tape measure protein</fullName>
    </submittedName>
</protein>
<feature type="transmembrane region" description="Helical" evidence="3">
    <location>
        <begin position="1091"/>
        <end position="1109"/>
    </location>
</feature>
<dbReference type="GO" id="GO:0098003">
    <property type="term" value="P:viral tail assembly"/>
    <property type="evidence" value="ECO:0007669"/>
    <property type="project" value="UniProtKB-KW"/>
</dbReference>
<feature type="domain" description="Tape measure protein N-terminal" evidence="4">
    <location>
        <begin position="206"/>
        <end position="329"/>
    </location>
</feature>
<feature type="transmembrane region" description="Helical" evidence="3">
    <location>
        <begin position="914"/>
        <end position="935"/>
    </location>
</feature>
<keyword evidence="6" id="KW-1185">Reference proteome</keyword>
<feature type="transmembrane region" description="Helical" evidence="3">
    <location>
        <begin position="546"/>
        <end position="568"/>
    </location>
</feature>
<dbReference type="NCBIfam" id="TIGR02675">
    <property type="entry name" value="tape_meas_nterm"/>
    <property type="match status" value="1"/>
</dbReference>
<dbReference type="Proteomes" id="UP000241360">
    <property type="component" value="Segment"/>
</dbReference>
<feature type="transmembrane region" description="Helical" evidence="3">
    <location>
        <begin position="1000"/>
        <end position="1020"/>
    </location>
</feature>
<feature type="transmembrane region" description="Helical" evidence="3">
    <location>
        <begin position="882"/>
        <end position="902"/>
    </location>
</feature>
<feature type="transmembrane region" description="Helical" evidence="3">
    <location>
        <begin position="823"/>
        <end position="843"/>
    </location>
</feature>
<keyword evidence="1" id="KW-1188">Viral release from host cell</keyword>
<reference evidence="6" key="1">
    <citation type="submission" date="2018-01" db="EMBL/GenBank/DDBJ databases">
        <authorList>
            <person name="Wardenburg K.E."/>
            <person name="Rana S."/>
            <person name="Felix E."/>
            <person name="Puentes R.J."/>
            <person name="Shaffer C.D."/>
            <person name="Weston-Hafer K.A."/>
            <person name="Russell D.A."/>
            <person name="Pope W.H."/>
            <person name="Jacobs-Sera D."/>
            <person name="Hendrix R.W."/>
            <person name="Hatfull G.F."/>
        </authorList>
    </citation>
    <scope>NUCLEOTIDE SEQUENCE [LARGE SCALE GENOMIC DNA]</scope>
</reference>
<gene>
    <name evidence="5" type="ORF">SEA_BING_24</name>
</gene>
<dbReference type="InterPro" id="IPR013491">
    <property type="entry name" value="Tape_meas_N"/>
</dbReference>
<keyword evidence="2" id="KW-0175">Coiled coil</keyword>
<feature type="transmembrane region" description="Helical" evidence="3">
    <location>
        <begin position="1202"/>
        <end position="1224"/>
    </location>
</feature>
<feature type="transmembrane region" description="Helical" evidence="3">
    <location>
        <begin position="1057"/>
        <end position="1079"/>
    </location>
</feature>
<accession>A0A2L1IWA2</accession>
<keyword evidence="3" id="KW-0812">Transmembrane</keyword>
<feature type="transmembrane region" description="Helical" evidence="3">
    <location>
        <begin position="1171"/>
        <end position="1195"/>
    </location>
</feature>
<feature type="transmembrane region" description="Helical" evidence="3">
    <location>
        <begin position="790"/>
        <end position="811"/>
    </location>
</feature>
<name>A0A2L1IWA2_9CAUD</name>
<keyword evidence="3" id="KW-0472">Membrane</keyword>
<evidence type="ECO:0000259" key="4">
    <source>
        <dbReference type="Pfam" id="PF20155"/>
    </source>
</evidence>
<evidence type="ECO:0000313" key="5">
    <source>
        <dbReference type="EMBL" id="AVD99446.1"/>
    </source>
</evidence>
<evidence type="ECO:0000313" key="6">
    <source>
        <dbReference type="Proteomes" id="UP000241360"/>
    </source>
</evidence>
<evidence type="ECO:0000256" key="3">
    <source>
        <dbReference type="SAM" id="Phobius"/>
    </source>
</evidence>
<evidence type="ECO:0000256" key="2">
    <source>
        <dbReference type="SAM" id="Coils"/>
    </source>
</evidence>
<dbReference type="EMBL" id="MG757154">
    <property type="protein sequence ID" value="AVD99446.1"/>
    <property type="molecule type" value="Genomic_DNA"/>
</dbReference>
<feature type="transmembrane region" description="Helical" evidence="3">
    <location>
        <begin position="973"/>
        <end position="994"/>
    </location>
</feature>
<sequence length="1822" mass="190023">MSTVDERVVQMQFQNAAFERGVQQTLASLERLQRGLQLKDASKGITDAAAKIASSSQQFDRNVMQNRDSLGRFTKAVTDNTTTATGSLSKITNGVTQVATSVESGFNRTKNAVTGFTQSVGGLGDRVAASLNSINKNADQQTGSLKNLEGGVSSLASKFSTLGQIATGALHNIGARASEAGMQFANSFTFGPIFDGFREYETNMNSIQTILANTQSAGTNLKDVTRALDELNHYSDQTIYNFSEMAKNIGTFTAAGVALEPATAAIKGIANLAALSGSNSEQASGAMYQLSQAISAGRVTLEDWNSVVNAGMGGTVFQRALALNAEKMGTLSKGAVKLKGEMKNVTIEGKSFRESITAKPGQESWLTSDVLTRTLSQFTGDLSDAELAAQGFSKAQIKAIQDQAKMAKSAATEVKTLTQLFGTFKEQMGSGWAQTWQIIFGDFAEAKGLFTGVSESIGGLLQSSSEARNKMLKDWDKFGGRTALIEGITNVFKALGSVLGPIKDAFRDIFPATTGKQLAEMTKNFRDFTEKLKVGSETGEKLRRTFAGVFAIFGIAVDIIKGVVGVIFDLFGVVTQGSGGFLSFTAKIGDFLVAVRNGIKEGEGLKNVFKGIGTVLAIPIKLVQELVGWLGRMFKDTDSSGVEKSVEGISSKLEPLGRLGDVVSMAWEKVLTVMENVGDFFQDLGDRASQVFQAIGIDAGTMFDGLNFDKLLAGVNTGLLAGLFMVIRNFLADGPAGLFEGISDAIEGFTGTLKGMQNALNAATLLQIALAVGILAVSMNILAKIDAEGLTRASAAISVMFGQLLGSLAIFNKFIGVAGFAKLPFVMGSLILLAGAVLILAQAVKQLSGLDWNELAKGLTGLGVTLGLLVGALKLMPTPAGLISTGLGLIALGAAIKILASAVEDMSSLGWNELAKGLVGVGALLGALTLFTMFAKANKGGLAQGAGIILLAAGIKILASAVKDMSKMSWNEIAKGLVTLAGALGIITGALMLIPPTAPLAAMGVLGVAISLGMVADALAKLAKMSWAEIGSSLTVMLGALAIIAAALYVIPPTAPLAAAGILLTAIALEQVTTVLARMAEFSWEEIGKSMVMLAGTLGLIAGALFLMTGALPGAAALLIVSAALWVLHPVLVAFSTMTWEEMGKGLLMLAGALTVIGVAGLLLAPVVPAIIGLGAGVALLGVGMLAAGAGVLLFATALTALAAAGGAATAMIIGIVAGLIGLIPEVMKQIGLGLIAFAEVIATAGPSITKAIVVVLESLISAIVRLTPKIVDALLRMLTMLLQKLAQYVPKMVDAGLKLLTGILRGIANNIGKVIDEATRVAVNFINGIARNLPKIIQSGFNLIIKFIQGVRKAIDSNAETLGREGGKMAVAIIKGMVKGIGAGLGEIKNAAMNVAKGALDSAKNFLGINSPSKEFEKIGNFVNDGFRKGLDGNKAQVYKAFDDLKKMLSDLSKNAKASSSERKKASAAYSELTKKLNDEKSAIGKLADKYDVLTEKIKKADEAYQAAIKTRDDYRKQITDKYSDIASPGAETTYSGYVEDLKKQIEDTKLFSNALQRLRAFGLNDELYKDLLEQGPSALPFVNELLDKGIEGVNEVNKLGKDLDAAGAHIGKLGSDALYQAGVDSAKGLLNGLKAQQKMIEKQMDVIAAAMIKAIKKKLGIKSPSRAFMEVGAFSAEGLVKGLDEMSGIVERSAERTGTAAVESLRKSLSGFSDLITQDVDTQPVITPVLDLSSVKKDAGLIGGIFGGGRSLSVDSAYAKARYVAAGYASNQAAADVEAAAGAGNSVSYVQNNYSPKALSSAEIYRQTKNQLSTTKGALT</sequence>
<feature type="transmembrane region" description="Helical" evidence="3">
    <location>
        <begin position="941"/>
        <end position="961"/>
    </location>
</feature>
<feature type="transmembrane region" description="Helical" evidence="3">
    <location>
        <begin position="1032"/>
        <end position="1051"/>
    </location>
</feature>
<dbReference type="Pfam" id="PF20155">
    <property type="entry name" value="TMP_3"/>
    <property type="match status" value="1"/>
</dbReference>
<feature type="coiled-coil region" evidence="2">
    <location>
        <begin position="1485"/>
        <end position="1519"/>
    </location>
</feature>
<feature type="transmembrane region" description="Helical" evidence="3">
    <location>
        <begin position="1115"/>
        <end position="1135"/>
    </location>
</feature>
<organism evidence="5 6">
    <name type="scientific">Streptomyces phage Bing</name>
    <dbReference type="NCBI Taxonomy" id="2079427"/>
    <lineage>
        <taxon>Viruses</taxon>
        <taxon>Duplodnaviria</taxon>
        <taxon>Heunggongvirae</taxon>
        <taxon>Uroviricota</taxon>
        <taxon>Caudoviricetes</taxon>
        <taxon>Bingvirus</taxon>
        <taxon>Bingvirus bing</taxon>
    </lineage>
</organism>
<feature type="transmembrane region" description="Helical" evidence="3">
    <location>
        <begin position="762"/>
        <end position="783"/>
    </location>
</feature>
<evidence type="ECO:0000256" key="1">
    <source>
        <dbReference type="ARBA" id="ARBA00022465"/>
    </source>
</evidence>
<feature type="transmembrane region" description="Helical" evidence="3">
    <location>
        <begin position="1147"/>
        <end position="1165"/>
    </location>
</feature>
<keyword evidence="1" id="KW-1245">Viral tail assembly</keyword>
<keyword evidence="3" id="KW-1133">Transmembrane helix</keyword>